<comment type="caution">
    <text evidence="3">The sequence shown here is derived from an EMBL/GenBank/DDBJ whole genome shotgun (WGS) entry which is preliminary data.</text>
</comment>
<proteinExistence type="predicted"/>
<dbReference type="PROSITE" id="PS50110">
    <property type="entry name" value="RESPONSE_REGULATORY"/>
    <property type="match status" value="1"/>
</dbReference>
<comment type="caution">
    <text evidence="1">Lacks conserved residue(s) required for the propagation of feature annotation.</text>
</comment>
<dbReference type="RefSeq" id="WP_210655137.1">
    <property type="nucleotide sequence ID" value="NZ_JAGKQQ010000001.1"/>
</dbReference>
<evidence type="ECO:0000313" key="3">
    <source>
        <dbReference type="EMBL" id="MBP3956736.1"/>
    </source>
</evidence>
<reference evidence="3 4" key="1">
    <citation type="submission" date="2021-04" db="EMBL/GenBank/DDBJ databases">
        <authorList>
            <person name="Ivanova A."/>
        </authorList>
    </citation>
    <scope>NUCLEOTIDE SEQUENCE [LARGE SCALE GENOMIC DNA]</scope>
    <source>
        <strain evidence="3 4">G18</strain>
    </source>
</reference>
<feature type="domain" description="Response regulatory" evidence="2">
    <location>
        <begin position="15"/>
        <end position="59"/>
    </location>
</feature>
<evidence type="ECO:0000313" key="4">
    <source>
        <dbReference type="Proteomes" id="UP000676565"/>
    </source>
</evidence>
<organism evidence="3 4">
    <name type="scientific">Gemmata palustris</name>
    <dbReference type="NCBI Taxonomy" id="2822762"/>
    <lineage>
        <taxon>Bacteria</taxon>
        <taxon>Pseudomonadati</taxon>
        <taxon>Planctomycetota</taxon>
        <taxon>Planctomycetia</taxon>
        <taxon>Gemmatales</taxon>
        <taxon>Gemmataceae</taxon>
        <taxon>Gemmata</taxon>
    </lineage>
</organism>
<keyword evidence="4" id="KW-1185">Reference proteome</keyword>
<dbReference type="EMBL" id="JAGKQQ010000001">
    <property type="protein sequence ID" value="MBP3956736.1"/>
    <property type="molecule type" value="Genomic_DNA"/>
</dbReference>
<dbReference type="InterPro" id="IPR001789">
    <property type="entry name" value="Sig_transdc_resp-reg_receiver"/>
</dbReference>
<dbReference type="SUPFAM" id="SSF52172">
    <property type="entry name" value="CheY-like"/>
    <property type="match status" value="1"/>
</dbReference>
<name>A0ABS5BSQ0_9BACT</name>
<dbReference type="InterPro" id="IPR011006">
    <property type="entry name" value="CheY-like_superfamily"/>
</dbReference>
<dbReference type="Proteomes" id="UP000676565">
    <property type="component" value="Unassembled WGS sequence"/>
</dbReference>
<accession>A0ABS5BSQ0</accession>
<protein>
    <recommendedName>
        <fullName evidence="2">Response regulatory domain-containing protein</fullName>
    </recommendedName>
</protein>
<evidence type="ECO:0000259" key="2">
    <source>
        <dbReference type="PROSITE" id="PS50110"/>
    </source>
</evidence>
<gene>
    <name evidence="3" type="ORF">J8F10_15800</name>
</gene>
<dbReference type="Gene3D" id="3.40.50.2300">
    <property type="match status" value="1"/>
</dbReference>
<sequence length="59" mass="6295">MKPVKPDGGTGRPASILVVDDTLANLQVLAGMLKDRGYKVRPVPSGKLALLAARREPRT</sequence>
<evidence type="ECO:0000256" key="1">
    <source>
        <dbReference type="PROSITE-ProRule" id="PRU00169"/>
    </source>
</evidence>